<keyword evidence="7" id="KW-1015">Disulfide bond</keyword>
<evidence type="ECO:0000259" key="11">
    <source>
        <dbReference type="PROSITE" id="PS51004"/>
    </source>
</evidence>
<dbReference type="GO" id="GO:0030334">
    <property type="term" value="P:regulation of cell migration"/>
    <property type="evidence" value="ECO:0007669"/>
    <property type="project" value="TreeGrafter"/>
</dbReference>
<protein>
    <recommendedName>
        <fullName evidence="11">Sema domain-containing protein</fullName>
    </recommendedName>
</protein>
<evidence type="ECO:0000256" key="10">
    <source>
        <dbReference type="SAM" id="SignalP"/>
    </source>
</evidence>
<comment type="caution">
    <text evidence="9">Lacks conserved residue(s) required for the propagation of feature annotation.</text>
</comment>
<name>A0A3B4GCR8_9CICH</name>
<dbReference type="GeneTree" id="ENSGT01050000244850"/>
<dbReference type="InterPro" id="IPR013783">
    <property type="entry name" value="Ig-like_fold"/>
</dbReference>
<dbReference type="PANTHER" id="PTHR22625">
    <property type="entry name" value="PLEXIN"/>
    <property type="match status" value="1"/>
</dbReference>
<dbReference type="SMART" id="SM00423">
    <property type="entry name" value="PSI"/>
    <property type="match status" value="1"/>
</dbReference>
<reference evidence="12" key="1">
    <citation type="submission" date="2023-09" db="UniProtKB">
        <authorList>
            <consortium name="Ensembl"/>
        </authorList>
    </citation>
    <scope>IDENTIFICATION</scope>
</reference>
<dbReference type="CDD" id="cd00603">
    <property type="entry name" value="IPT_PCSR"/>
    <property type="match status" value="1"/>
</dbReference>
<dbReference type="Gene3D" id="3.30.1680.10">
    <property type="entry name" value="ligand-binding face of the semaphorins, domain 2"/>
    <property type="match status" value="1"/>
</dbReference>
<dbReference type="FunFam" id="3.30.1680.10:FF:000006">
    <property type="entry name" value="Macrophage-stimulating 1 receptor b"/>
    <property type="match status" value="1"/>
</dbReference>
<evidence type="ECO:0000256" key="3">
    <source>
        <dbReference type="ARBA" id="ARBA00022729"/>
    </source>
</evidence>
<dbReference type="InterPro" id="IPR014756">
    <property type="entry name" value="Ig_E-set"/>
</dbReference>
<dbReference type="Pfam" id="PF01403">
    <property type="entry name" value="Sema"/>
    <property type="match status" value="1"/>
</dbReference>
<dbReference type="InterPro" id="IPR015943">
    <property type="entry name" value="WD40/YVTN_repeat-like_dom_sf"/>
</dbReference>
<evidence type="ECO:0000256" key="4">
    <source>
        <dbReference type="ARBA" id="ARBA00022737"/>
    </source>
</evidence>
<dbReference type="SUPFAM" id="SSF81296">
    <property type="entry name" value="E set domains"/>
    <property type="match status" value="2"/>
</dbReference>
<dbReference type="GO" id="GO:0007411">
    <property type="term" value="P:axon guidance"/>
    <property type="evidence" value="ECO:0007669"/>
    <property type="project" value="UniProtKB-ARBA"/>
</dbReference>
<organism evidence="12">
    <name type="scientific">Pundamilia nyererei</name>
    <dbReference type="NCBI Taxonomy" id="303518"/>
    <lineage>
        <taxon>Eukaryota</taxon>
        <taxon>Metazoa</taxon>
        <taxon>Chordata</taxon>
        <taxon>Craniata</taxon>
        <taxon>Vertebrata</taxon>
        <taxon>Euteleostomi</taxon>
        <taxon>Actinopterygii</taxon>
        <taxon>Neopterygii</taxon>
        <taxon>Teleostei</taxon>
        <taxon>Neoteleostei</taxon>
        <taxon>Acanthomorphata</taxon>
        <taxon>Ovalentaria</taxon>
        <taxon>Cichlomorphae</taxon>
        <taxon>Cichliformes</taxon>
        <taxon>Cichlidae</taxon>
        <taxon>African cichlids</taxon>
        <taxon>Pseudocrenilabrinae</taxon>
        <taxon>Haplochromini</taxon>
        <taxon>Pundamilia</taxon>
    </lineage>
</organism>
<evidence type="ECO:0000256" key="6">
    <source>
        <dbReference type="ARBA" id="ARBA00023136"/>
    </source>
</evidence>
<keyword evidence="5" id="KW-1133">Transmembrane helix</keyword>
<keyword evidence="3 10" id="KW-0732">Signal</keyword>
<evidence type="ECO:0000313" key="12">
    <source>
        <dbReference type="Ensembl" id="ENSPNYP00000019889.1"/>
    </source>
</evidence>
<keyword evidence="2" id="KW-0812">Transmembrane</keyword>
<dbReference type="InterPro" id="IPR002909">
    <property type="entry name" value="IPT_dom"/>
</dbReference>
<feature type="domain" description="Sema" evidence="11">
    <location>
        <begin position="25"/>
        <end position="548"/>
    </location>
</feature>
<dbReference type="PANTHER" id="PTHR22625:SF61">
    <property type="entry name" value="HEPATOCYTE GROWTH FACTOR RECEPTOR"/>
    <property type="match status" value="1"/>
</dbReference>
<evidence type="ECO:0000256" key="2">
    <source>
        <dbReference type="ARBA" id="ARBA00022692"/>
    </source>
</evidence>
<feature type="signal peptide" evidence="10">
    <location>
        <begin position="1"/>
        <end position="21"/>
    </location>
</feature>
<dbReference type="GO" id="GO:0005886">
    <property type="term" value="C:plasma membrane"/>
    <property type="evidence" value="ECO:0007669"/>
    <property type="project" value="TreeGrafter"/>
</dbReference>
<dbReference type="SMART" id="SM00630">
    <property type="entry name" value="Sema"/>
    <property type="match status" value="1"/>
</dbReference>
<keyword evidence="4" id="KW-0677">Repeat</keyword>
<evidence type="ECO:0000256" key="1">
    <source>
        <dbReference type="ARBA" id="ARBA00004167"/>
    </source>
</evidence>
<dbReference type="InterPro" id="IPR016201">
    <property type="entry name" value="PSI"/>
</dbReference>
<dbReference type="InterPro" id="IPR031148">
    <property type="entry name" value="Plexin"/>
</dbReference>
<dbReference type="Gene3D" id="2.60.40.10">
    <property type="entry name" value="Immunoglobulins"/>
    <property type="match status" value="2"/>
</dbReference>
<dbReference type="SUPFAM" id="SSF103575">
    <property type="entry name" value="Plexin repeat"/>
    <property type="match status" value="1"/>
</dbReference>
<dbReference type="InterPro" id="IPR001627">
    <property type="entry name" value="Semap_dom"/>
</dbReference>
<dbReference type="GO" id="GO:0002116">
    <property type="term" value="C:semaphorin receptor complex"/>
    <property type="evidence" value="ECO:0007669"/>
    <property type="project" value="TreeGrafter"/>
</dbReference>
<feature type="chain" id="PRO_5017184978" description="Sema domain-containing protein" evidence="10">
    <location>
        <begin position="22"/>
        <end position="632"/>
    </location>
</feature>
<dbReference type="Gene3D" id="2.130.10.10">
    <property type="entry name" value="YVTN repeat-like/Quinoprotein amine dehydrogenase"/>
    <property type="match status" value="1"/>
</dbReference>
<dbReference type="SUPFAM" id="SSF101912">
    <property type="entry name" value="Sema domain"/>
    <property type="match status" value="1"/>
</dbReference>
<evidence type="ECO:0000256" key="7">
    <source>
        <dbReference type="ARBA" id="ARBA00023157"/>
    </source>
</evidence>
<dbReference type="GO" id="GO:0017154">
    <property type="term" value="F:semaphorin receptor activity"/>
    <property type="evidence" value="ECO:0007669"/>
    <property type="project" value="InterPro"/>
</dbReference>
<dbReference type="Ensembl" id="ENSPNYT00000020381.1">
    <property type="protein sequence ID" value="ENSPNYP00000019889.1"/>
    <property type="gene ID" value="ENSPNYG00000015022.1"/>
</dbReference>
<proteinExistence type="predicted"/>
<keyword evidence="6" id="KW-0472">Membrane</keyword>
<dbReference type="Pfam" id="PF01833">
    <property type="entry name" value="TIG"/>
    <property type="match status" value="1"/>
</dbReference>
<keyword evidence="8" id="KW-0325">Glycoprotein</keyword>
<evidence type="ECO:0000256" key="9">
    <source>
        <dbReference type="PROSITE-ProRule" id="PRU00352"/>
    </source>
</evidence>
<comment type="subcellular location">
    <subcellularLocation>
        <location evidence="1">Membrane</location>
        <topology evidence="1">Single-pass membrane protein</topology>
    </subcellularLocation>
</comment>
<dbReference type="PROSITE" id="PS51004">
    <property type="entry name" value="SEMA"/>
    <property type="match status" value="1"/>
</dbReference>
<evidence type="ECO:0000256" key="5">
    <source>
        <dbReference type="ARBA" id="ARBA00022989"/>
    </source>
</evidence>
<sequence length="632" mass="70266">MVSLTALLTVWIWMLSQTALGQHTCPSTPQSSIDFTVTYSLPQFQTQKPIQNIAVNPDNEQVYIGYQNAVVGVNSSMNKIWEVKTGPIGSPDCETCLACDVEVQPEDPVDTDNEILLLDPALNLVPYLYICGSTRYGICYFTDITLEAPAPQCLYTKKRNSPTYCRDCVASPFGTKAMIAEDGQTSYFFVAASVNDRITQTYPRRSLSVLRPLSTEDGFDMVTNVTVLPGLRDSYSINYIYSFSAKDYVYFLSLQRENPYKNDSAFQTRLGRLSISNPEMWMYRELILECRYEPKRRRRRTGTFKGTVYNGLQAAHFGQVGKDLADELRVAKGENVLYGVFAEVNKHGQPQKNSALCAFPLTKINQEIEAGEEACCKSSTEQLSRGLCHFQPCENCPHENSDSRCTDQPTLVSKPYYRVDLFNSEMRNVLFTSVLVNTIETHTVGHFGTSDGRILQVITWCWAGEVPSTGPGCAHFKTCPMCLNAPFFMNCGWCSGICSRQEECSSQWNKKSCGPIITEFFPKMVPAGGVTEVTLCGSEFQSVLRPPIISGKTHIVTVGSGTVCDVLPEKSNSNSITEIKPDYGPLFGGTVVTLTGRYLNTGVTRNVKIGDKNCTIQNYLFACLCFFSNALQ</sequence>
<evidence type="ECO:0000256" key="8">
    <source>
        <dbReference type="ARBA" id="ARBA00023180"/>
    </source>
</evidence>
<dbReference type="InterPro" id="IPR036352">
    <property type="entry name" value="Semap_dom_sf"/>
</dbReference>
<dbReference type="AlphaFoldDB" id="A0A3B4GCR8"/>
<accession>A0A3B4GCR8</accession>